<keyword evidence="4" id="KW-1185">Reference proteome</keyword>
<evidence type="ECO:0000256" key="2">
    <source>
        <dbReference type="SAM" id="MobiDB-lite"/>
    </source>
</evidence>
<sequence>MPGALELPGALQRSHVPGPALFIAAVTKLKHLIQAKEAALQKESVALDLASATLAHMAQCEQQFRSEFSGELDKAKESEQEASRLTAALEDLHKDVKEVDAEAVQICERIAQTTAEMEKLEQDVSETMADVQQELRMATLDLRAVPQAIIDDFREAGPPSETLQLVFFAFLDALGVAESWEGVVSLFSGDFAQQLQDLELDDMLPTTARAQYLKRKGDIRDMLRQKVRVLKGVRGKIQKVEEELKDAGEAPSESFSSGSSVRACSSSSSDSDDVAQDVQPIKKASKVATAPAMTSRGARPQN</sequence>
<dbReference type="OrthoDB" id="10617564at2759"/>
<comment type="caution">
    <text evidence="3">The sequence shown here is derived from an EMBL/GenBank/DDBJ whole genome shotgun (WGS) entry which is preliminary data.</text>
</comment>
<keyword evidence="1" id="KW-0175">Coiled coil</keyword>
<dbReference type="Proteomes" id="UP000604046">
    <property type="component" value="Unassembled WGS sequence"/>
</dbReference>
<name>A0A812KJQ2_9DINO</name>
<evidence type="ECO:0000313" key="3">
    <source>
        <dbReference type="EMBL" id="CAE7231576.1"/>
    </source>
</evidence>
<proteinExistence type="predicted"/>
<feature type="coiled-coil region" evidence="1">
    <location>
        <begin position="75"/>
        <end position="137"/>
    </location>
</feature>
<reference evidence="3" key="1">
    <citation type="submission" date="2021-02" db="EMBL/GenBank/DDBJ databases">
        <authorList>
            <person name="Dougan E. K."/>
            <person name="Rhodes N."/>
            <person name="Thang M."/>
            <person name="Chan C."/>
        </authorList>
    </citation>
    <scope>NUCLEOTIDE SEQUENCE</scope>
</reference>
<dbReference type="AlphaFoldDB" id="A0A812KJQ2"/>
<organism evidence="3 4">
    <name type="scientific">Symbiodinium natans</name>
    <dbReference type="NCBI Taxonomy" id="878477"/>
    <lineage>
        <taxon>Eukaryota</taxon>
        <taxon>Sar</taxon>
        <taxon>Alveolata</taxon>
        <taxon>Dinophyceae</taxon>
        <taxon>Suessiales</taxon>
        <taxon>Symbiodiniaceae</taxon>
        <taxon>Symbiodinium</taxon>
    </lineage>
</organism>
<gene>
    <name evidence="3" type="ORF">SNAT2548_LOCUS9501</name>
</gene>
<evidence type="ECO:0000256" key="1">
    <source>
        <dbReference type="SAM" id="Coils"/>
    </source>
</evidence>
<feature type="region of interest" description="Disordered" evidence="2">
    <location>
        <begin position="243"/>
        <end position="302"/>
    </location>
</feature>
<protein>
    <submittedName>
        <fullName evidence="3">Uncharacterized protein</fullName>
    </submittedName>
</protein>
<dbReference type="EMBL" id="CAJNDS010000746">
    <property type="protein sequence ID" value="CAE7231576.1"/>
    <property type="molecule type" value="Genomic_DNA"/>
</dbReference>
<accession>A0A812KJQ2</accession>
<evidence type="ECO:0000313" key="4">
    <source>
        <dbReference type="Proteomes" id="UP000604046"/>
    </source>
</evidence>
<dbReference type="Gene3D" id="1.20.920.20">
    <property type="match status" value="1"/>
</dbReference>
<feature type="compositionally biased region" description="Low complexity" evidence="2">
    <location>
        <begin position="252"/>
        <end position="269"/>
    </location>
</feature>